<evidence type="ECO:0000313" key="1">
    <source>
        <dbReference type="EMBL" id="VDN40331.1"/>
    </source>
</evidence>
<organism evidence="3">
    <name type="scientific">Gongylonema pulchrum</name>
    <dbReference type="NCBI Taxonomy" id="637853"/>
    <lineage>
        <taxon>Eukaryota</taxon>
        <taxon>Metazoa</taxon>
        <taxon>Ecdysozoa</taxon>
        <taxon>Nematoda</taxon>
        <taxon>Chromadorea</taxon>
        <taxon>Rhabditida</taxon>
        <taxon>Spirurina</taxon>
        <taxon>Spiruromorpha</taxon>
        <taxon>Spiruroidea</taxon>
        <taxon>Gongylonematidae</taxon>
        <taxon>Gongylonema</taxon>
    </lineage>
</organism>
<gene>
    <name evidence="1" type="ORF">GPUH_LOCUS22637</name>
</gene>
<dbReference type="Proteomes" id="UP000271098">
    <property type="component" value="Unassembled WGS sequence"/>
</dbReference>
<dbReference type="WBParaSite" id="GPUH_0002266401-mRNA-1">
    <property type="protein sequence ID" value="GPUH_0002266401-mRNA-1"/>
    <property type="gene ID" value="GPUH_0002266401"/>
</dbReference>
<dbReference type="EMBL" id="UYRT01095588">
    <property type="protein sequence ID" value="VDN40331.1"/>
    <property type="molecule type" value="Genomic_DNA"/>
</dbReference>
<protein>
    <submittedName>
        <fullName evidence="1 3">Uncharacterized protein</fullName>
    </submittedName>
</protein>
<dbReference type="AlphaFoldDB" id="A0A183ENU6"/>
<reference evidence="3" key="1">
    <citation type="submission" date="2016-06" db="UniProtKB">
        <authorList>
            <consortium name="WormBaseParasite"/>
        </authorList>
    </citation>
    <scope>IDENTIFICATION</scope>
</reference>
<sequence length="106" mass="11414">MSAFQKEYNSCQCSPFQFTASGSLAEKINSPLSFPRGLAANSAPRIARCVESEPTSPFSNCAILIKQSTDLRKEPFQYTVEKNALSSVSTFETVTCSASTSADVVC</sequence>
<keyword evidence="2" id="KW-1185">Reference proteome</keyword>
<evidence type="ECO:0000313" key="2">
    <source>
        <dbReference type="Proteomes" id="UP000271098"/>
    </source>
</evidence>
<accession>A0A183ENU6</accession>
<reference evidence="1 2" key="2">
    <citation type="submission" date="2018-11" db="EMBL/GenBank/DDBJ databases">
        <authorList>
            <consortium name="Pathogen Informatics"/>
        </authorList>
    </citation>
    <scope>NUCLEOTIDE SEQUENCE [LARGE SCALE GENOMIC DNA]</scope>
</reference>
<proteinExistence type="predicted"/>
<name>A0A183ENU6_9BILA</name>
<evidence type="ECO:0000313" key="3">
    <source>
        <dbReference type="WBParaSite" id="GPUH_0002266401-mRNA-1"/>
    </source>
</evidence>